<dbReference type="PANTHER" id="PTHR41259">
    <property type="entry name" value="DOUBLE-STRAND BREAK REPAIR RAD50 ATPASE, PUTATIVE-RELATED"/>
    <property type="match status" value="1"/>
</dbReference>
<dbReference type="PANTHER" id="PTHR41259:SF1">
    <property type="entry name" value="DOUBLE-STRAND BREAK REPAIR RAD50 ATPASE, PUTATIVE-RELATED"/>
    <property type="match status" value="1"/>
</dbReference>
<dbReference type="Proteomes" id="UP000322814">
    <property type="component" value="Unassembled WGS sequence"/>
</dbReference>
<feature type="coiled-coil region" evidence="1">
    <location>
        <begin position="491"/>
        <end position="570"/>
    </location>
</feature>
<evidence type="ECO:0000313" key="5">
    <source>
        <dbReference type="Proteomes" id="UP000322814"/>
    </source>
</evidence>
<organism evidence="4 5">
    <name type="scientific">Brachyspira aalborgi</name>
    <dbReference type="NCBI Taxonomy" id="29522"/>
    <lineage>
        <taxon>Bacteria</taxon>
        <taxon>Pseudomonadati</taxon>
        <taxon>Spirochaetota</taxon>
        <taxon>Spirochaetia</taxon>
        <taxon>Brachyspirales</taxon>
        <taxon>Brachyspiraceae</taxon>
        <taxon>Brachyspira</taxon>
    </lineage>
</organism>
<dbReference type="Gene3D" id="3.40.50.300">
    <property type="entry name" value="P-loop containing nucleotide triphosphate hydrolases"/>
    <property type="match status" value="2"/>
</dbReference>
<keyword evidence="2" id="KW-0812">Transmembrane</keyword>
<name>A0A5C8EM18_9SPIR</name>
<accession>A0A5C8EM18</accession>
<reference evidence="4 5" key="1">
    <citation type="journal article" date="1992" name="Lakartidningen">
        <title>[Penicillin V and not amoxicillin is the first choice preparation in acute otitis].</title>
        <authorList>
            <person name="Kamme C."/>
            <person name="Lundgren K."/>
            <person name="Prellner K."/>
        </authorList>
    </citation>
    <scope>NUCLEOTIDE SEQUENCE [LARGE SCALE GENOMIC DNA]</scope>
    <source>
        <strain evidence="4 5">PC4580III</strain>
    </source>
</reference>
<dbReference type="RefSeq" id="WP_147770668.1">
    <property type="nucleotide sequence ID" value="NZ_SAYB01000003.1"/>
</dbReference>
<feature type="transmembrane region" description="Helical" evidence="2">
    <location>
        <begin position="313"/>
        <end position="330"/>
    </location>
</feature>
<evidence type="ECO:0000256" key="2">
    <source>
        <dbReference type="SAM" id="Phobius"/>
    </source>
</evidence>
<dbReference type="InterPro" id="IPR038729">
    <property type="entry name" value="Rad50/SbcC_AAA"/>
</dbReference>
<keyword evidence="2" id="KW-0472">Membrane</keyword>
<dbReference type="EMBL" id="SAYB01000003">
    <property type="protein sequence ID" value="TXJ37971.1"/>
    <property type="molecule type" value="Genomic_DNA"/>
</dbReference>
<comment type="caution">
    <text evidence="4">The sequence shown here is derived from an EMBL/GenBank/DDBJ whole genome shotgun (WGS) entry which is preliminary data.</text>
</comment>
<gene>
    <name evidence="4" type="ORF">EPJ78_04495</name>
</gene>
<dbReference type="AlphaFoldDB" id="A0A5C8EM18"/>
<dbReference type="Pfam" id="PF13476">
    <property type="entry name" value="AAA_23"/>
    <property type="match status" value="1"/>
</dbReference>
<protein>
    <submittedName>
        <fullName evidence="4">ATPase</fullName>
    </submittedName>
</protein>
<feature type="domain" description="Rad50/SbcC-type AAA" evidence="3">
    <location>
        <begin position="3"/>
        <end position="240"/>
    </location>
</feature>
<dbReference type="InterPro" id="IPR027417">
    <property type="entry name" value="P-loop_NTPase"/>
</dbReference>
<proteinExistence type="predicted"/>
<evidence type="ECO:0000313" key="4">
    <source>
        <dbReference type="EMBL" id="TXJ37971.1"/>
    </source>
</evidence>
<evidence type="ECO:0000256" key="1">
    <source>
        <dbReference type="SAM" id="Coils"/>
    </source>
</evidence>
<sequence>MILKLNNFGKFKNKSFEISNEITLFYGENESGKTTIFDSLMILFSESKRVSVFFKQMKSRYGNDIDIDFEPKIPEHLKMHPQSYNNLYAIRQSEIIFEMSDSKKDSKDWESEIKKKLFSSYIDIGKMVSEIKAEYSSKAQNSILYKINILENEKIEIDKILNNLYDKINNSTNKKDNLKEFKENIFLHENILKEKIEEREKLYSLMKSKKEAETKNIKLNLLKQINDFNKADEFLSKNIIYKDDYSKEINGRTKKIEDIKMNITFLKGKIEALKKSFVEEKNKTDYDSVKKRIENGINKIEDLTKKNNKAPKIIFFIAVVFISSFLALYLKNPLFLTIIIPAIPFMFIKENKNSKIIKDILESLPELDIKETDIFIFKDLLNKELAKIEIIMTNNDNEEIENYNADLEESLKELENENNLLNQIFEKLKVKDKEEYYNIKNNYDLLLKQNEENYKKLIIEVKKLGLKDIETLEIDCIRILKELDEKGVNPNDYNEMEIKKIENNLKDLESEINILKEEINKIKNNISYIEGELNNSENIHADIINFESKLSQIKENIINLNKRRKALKLLEEMLFSINKKNDDIFQSLSKEARILYNHITGKNLSDDGIIMSGFDKDKIMVADKQNKIRNIELLSSATRDAVYIAMRLSILTKIHQAGRLILLDDPFITFDNNRTKEALSFIKEYSKNYNIPVVIFTKDTFTRDFMAEYKDIIMYEL</sequence>
<feature type="coiled-coil region" evidence="1">
    <location>
        <begin position="393"/>
        <end position="467"/>
    </location>
</feature>
<evidence type="ECO:0000259" key="3">
    <source>
        <dbReference type="Pfam" id="PF13476"/>
    </source>
</evidence>
<dbReference type="SUPFAM" id="SSF52540">
    <property type="entry name" value="P-loop containing nucleoside triphosphate hydrolases"/>
    <property type="match status" value="1"/>
</dbReference>
<keyword evidence="2" id="KW-1133">Transmembrane helix</keyword>
<feature type="coiled-coil region" evidence="1">
    <location>
        <begin position="256"/>
        <end position="306"/>
    </location>
</feature>
<keyword evidence="1" id="KW-0175">Coiled coil</keyword>